<feature type="compositionally biased region" description="Polar residues" evidence="1">
    <location>
        <begin position="18"/>
        <end position="29"/>
    </location>
</feature>
<accession>A0A5B0LP55</accession>
<comment type="caution">
    <text evidence="2">The sequence shown here is derived from an EMBL/GenBank/DDBJ whole genome shotgun (WGS) entry which is preliminary data.</text>
</comment>
<gene>
    <name evidence="2" type="ORF">PGT21_017829</name>
</gene>
<organism evidence="2 3">
    <name type="scientific">Puccinia graminis f. sp. tritici</name>
    <dbReference type="NCBI Taxonomy" id="56615"/>
    <lineage>
        <taxon>Eukaryota</taxon>
        <taxon>Fungi</taxon>
        <taxon>Dikarya</taxon>
        <taxon>Basidiomycota</taxon>
        <taxon>Pucciniomycotina</taxon>
        <taxon>Pucciniomycetes</taxon>
        <taxon>Pucciniales</taxon>
        <taxon>Pucciniaceae</taxon>
        <taxon>Puccinia</taxon>
    </lineage>
</organism>
<name>A0A5B0LP55_PUCGR</name>
<dbReference type="AlphaFoldDB" id="A0A5B0LP55"/>
<evidence type="ECO:0000313" key="2">
    <source>
        <dbReference type="EMBL" id="KAA1065999.1"/>
    </source>
</evidence>
<sequence>MRSSFVHSLQKAAASMPLGTTLQSTTHHTSGGLPLQEEQDSEFDAKLMHMEPVPIHSQQELFALDCSKYMPSQSMANKICLDSTDSKQTNAGWIRPEDPEFDTRSQSRCMTSNSWIEDLCRRGTILGSASLRTRLALREACTCEGRLRVRTNL</sequence>
<reference evidence="2 3" key="1">
    <citation type="submission" date="2019-05" db="EMBL/GenBank/DDBJ databases">
        <title>Emergence of the Ug99 lineage of the wheat stem rust pathogen through somatic hybridization.</title>
        <authorList>
            <person name="Li F."/>
            <person name="Upadhyaya N.M."/>
            <person name="Sperschneider J."/>
            <person name="Matny O."/>
            <person name="Nguyen-Phuc H."/>
            <person name="Mago R."/>
            <person name="Raley C."/>
            <person name="Miller M.E."/>
            <person name="Silverstein K.A.T."/>
            <person name="Henningsen E."/>
            <person name="Hirsch C.D."/>
            <person name="Visser B."/>
            <person name="Pretorius Z.A."/>
            <person name="Steffenson B.J."/>
            <person name="Schwessinger B."/>
            <person name="Dodds P.N."/>
            <person name="Figueroa M."/>
        </authorList>
    </citation>
    <scope>NUCLEOTIDE SEQUENCE [LARGE SCALE GENOMIC DNA]</scope>
    <source>
        <strain evidence="2">21-0</strain>
    </source>
</reference>
<feature type="region of interest" description="Disordered" evidence="1">
    <location>
        <begin position="16"/>
        <end position="35"/>
    </location>
</feature>
<keyword evidence="3" id="KW-1185">Reference proteome</keyword>
<dbReference type="EMBL" id="VSWC01000196">
    <property type="protein sequence ID" value="KAA1065999.1"/>
    <property type="molecule type" value="Genomic_DNA"/>
</dbReference>
<protein>
    <submittedName>
        <fullName evidence="2">Uncharacterized protein</fullName>
    </submittedName>
</protein>
<evidence type="ECO:0000256" key="1">
    <source>
        <dbReference type="SAM" id="MobiDB-lite"/>
    </source>
</evidence>
<dbReference type="Proteomes" id="UP000324748">
    <property type="component" value="Unassembled WGS sequence"/>
</dbReference>
<evidence type="ECO:0000313" key="3">
    <source>
        <dbReference type="Proteomes" id="UP000324748"/>
    </source>
</evidence>
<proteinExistence type="predicted"/>